<evidence type="ECO:0000256" key="2">
    <source>
        <dbReference type="ARBA" id="ARBA00022729"/>
    </source>
</evidence>
<dbReference type="GO" id="GO:0030968">
    <property type="term" value="P:endoplasmic reticulum unfolded protein response"/>
    <property type="evidence" value="ECO:0007669"/>
    <property type="project" value="InterPro"/>
</dbReference>
<dbReference type="InterPro" id="IPR044865">
    <property type="entry name" value="MRH_dom"/>
</dbReference>
<feature type="signal peptide" evidence="6">
    <location>
        <begin position="1"/>
        <end position="20"/>
    </location>
</feature>
<keyword evidence="4" id="KW-1015">Disulfide bond</keyword>
<evidence type="ECO:0000256" key="1">
    <source>
        <dbReference type="ARBA" id="ARBA00004240"/>
    </source>
</evidence>
<dbReference type="SUPFAM" id="SSF50911">
    <property type="entry name" value="Mannose 6-phosphate receptor domain"/>
    <property type="match status" value="1"/>
</dbReference>
<keyword evidence="2 6" id="KW-0732">Signal</keyword>
<dbReference type="AlphaFoldDB" id="D8UJK3"/>
<evidence type="ECO:0000256" key="5">
    <source>
        <dbReference type="SAM" id="MobiDB-lite"/>
    </source>
</evidence>
<dbReference type="PANTHER" id="PTHR15414">
    <property type="entry name" value="OS-9-RELATED"/>
    <property type="match status" value="1"/>
</dbReference>
<dbReference type="KEGG" id="vcn:VOLCADRAFT_108338"/>
<dbReference type="GO" id="GO:0030970">
    <property type="term" value="P:retrograde protein transport, ER to cytosol"/>
    <property type="evidence" value="ECO:0007669"/>
    <property type="project" value="TreeGrafter"/>
</dbReference>
<organism evidence="9">
    <name type="scientific">Volvox carteri f. nagariensis</name>
    <dbReference type="NCBI Taxonomy" id="3068"/>
    <lineage>
        <taxon>Eukaryota</taxon>
        <taxon>Viridiplantae</taxon>
        <taxon>Chlorophyta</taxon>
        <taxon>core chlorophytes</taxon>
        <taxon>Chlorophyceae</taxon>
        <taxon>CS clade</taxon>
        <taxon>Chlamydomonadales</taxon>
        <taxon>Volvocaceae</taxon>
        <taxon>Volvox</taxon>
    </lineage>
</organism>
<feature type="chain" id="PRO_5003124575" description="MRH domain-containing protein" evidence="6">
    <location>
        <begin position="21"/>
        <end position="257"/>
    </location>
</feature>
<dbReference type="EMBL" id="GL378428">
    <property type="protein sequence ID" value="EFJ40099.1"/>
    <property type="molecule type" value="Genomic_DNA"/>
</dbReference>
<dbReference type="InterPro" id="IPR009011">
    <property type="entry name" value="Man6P_isomerase_rcpt-bd_dom_sf"/>
</dbReference>
<keyword evidence="9" id="KW-1185">Reference proteome</keyword>
<dbReference type="RefSeq" id="XP_002958848.1">
    <property type="nucleotide sequence ID" value="XM_002958802.1"/>
</dbReference>
<dbReference type="Proteomes" id="UP000001058">
    <property type="component" value="Unassembled WGS sequence"/>
</dbReference>
<dbReference type="PROSITE" id="PS51914">
    <property type="entry name" value="MRH"/>
    <property type="match status" value="1"/>
</dbReference>
<reference evidence="8 9" key="1">
    <citation type="journal article" date="2010" name="Science">
        <title>Genomic analysis of organismal complexity in the multicellular green alga Volvox carteri.</title>
        <authorList>
            <person name="Prochnik S.E."/>
            <person name="Umen J."/>
            <person name="Nedelcu A.M."/>
            <person name="Hallmann A."/>
            <person name="Miller S.M."/>
            <person name="Nishii I."/>
            <person name="Ferris P."/>
            <person name="Kuo A."/>
            <person name="Mitros T."/>
            <person name="Fritz-Laylin L.K."/>
            <person name="Hellsten U."/>
            <person name="Chapman J."/>
            <person name="Simakov O."/>
            <person name="Rensing S.A."/>
            <person name="Terry A."/>
            <person name="Pangilinan J."/>
            <person name="Kapitonov V."/>
            <person name="Jurka J."/>
            <person name="Salamov A."/>
            <person name="Shapiro H."/>
            <person name="Schmutz J."/>
            <person name="Grimwood J."/>
            <person name="Lindquist E."/>
            <person name="Lucas S."/>
            <person name="Grigoriev I.V."/>
            <person name="Schmitt R."/>
            <person name="Kirk D."/>
            <person name="Rokhsar D.S."/>
        </authorList>
    </citation>
    <scope>NUCLEOTIDE SEQUENCE [LARGE SCALE GENOMIC DNA]</scope>
    <source>
        <strain evidence="9">f. Nagariensis / Eve</strain>
    </source>
</reference>
<evidence type="ECO:0000313" key="9">
    <source>
        <dbReference type="Proteomes" id="UP000001058"/>
    </source>
</evidence>
<dbReference type="STRING" id="3068.D8UJK3"/>
<gene>
    <name evidence="8" type="ORF">VOLCADRAFT_108338</name>
</gene>
<feature type="region of interest" description="Disordered" evidence="5">
    <location>
        <begin position="234"/>
        <end position="257"/>
    </location>
</feature>
<dbReference type="eggNOG" id="KOG3394">
    <property type="taxonomic scope" value="Eukaryota"/>
</dbReference>
<evidence type="ECO:0000313" key="8">
    <source>
        <dbReference type="EMBL" id="EFJ40099.1"/>
    </source>
</evidence>
<dbReference type="Gene3D" id="2.70.130.10">
    <property type="entry name" value="Mannose-6-phosphate receptor binding domain"/>
    <property type="match status" value="1"/>
</dbReference>
<dbReference type="OrthoDB" id="448954at2759"/>
<dbReference type="PANTHER" id="PTHR15414:SF0">
    <property type="entry name" value="ENDOPLASMIC RETICULUM LECTIN 1"/>
    <property type="match status" value="1"/>
</dbReference>
<protein>
    <recommendedName>
        <fullName evidence="7">MRH domain-containing protein</fullName>
    </recommendedName>
</protein>
<evidence type="ECO:0000256" key="4">
    <source>
        <dbReference type="ARBA" id="ARBA00023157"/>
    </source>
</evidence>
<sequence>MRAIILAVLVLHLPYRLASGLQFVLTGASRLPQHCPRIRMLGADGGDYCCSIPTKECMGRSLQSVQLMEPLQEQDMYQEDMSSSEVLPFTLLESMSALCMYRQEGLWVYEVCYRKHVRQFRQQDSSGRSEDFSCGSYSGDEHQDESVKEDTSSMSYPVRYVSHNFTGGAKCALTGEPRTAEVRFTCLPDINDNAIVSVKEFPTCNYKILVNAQALCKHKDFQLPAQLDWTIDCEPRRDSPSEEGASSSTGCGAGGTD</sequence>
<feature type="domain" description="MRH" evidence="7">
    <location>
        <begin position="97"/>
        <end position="218"/>
    </location>
</feature>
<dbReference type="InterPro" id="IPR012913">
    <property type="entry name" value="OS9-like_dom"/>
</dbReference>
<name>D8UJK3_VOLCA</name>
<proteinExistence type="predicted"/>
<dbReference type="GeneID" id="9628292"/>
<evidence type="ECO:0000256" key="3">
    <source>
        <dbReference type="ARBA" id="ARBA00022824"/>
    </source>
</evidence>
<feature type="region of interest" description="Disordered" evidence="5">
    <location>
        <begin position="126"/>
        <end position="153"/>
    </location>
</feature>
<dbReference type="GO" id="GO:0005788">
    <property type="term" value="C:endoplasmic reticulum lumen"/>
    <property type="evidence" value="ECO:0007669"/>
    <property type="project" value="TreeGrafter"/>
</dbReference>
<dbReference type="InParanoid" id="D8UJK3"/>
<dbReference type="Pfam" id="PF07915">
    <property type="entry name" value="PRKCSH"/>
    <property type="match status" value="1"/>
</dbReference>
<keyword evidence="3" id="KW-0256">Endoplasmic reticulum</keyword>
<dbReference type="InterPro" id="IPR045149">
    <property type="entry name" value="OS-9-like"/>
</dbReference>
<evidence type="ECO:0000256" key="6">
    <source>
        <dbReference type="SAM" id="SignalP"/>
    </source>
</evidence>
<evidence type="ECO:0000259" key="7">
    <source>
        <dbReference type="PROSITE" id="PS51914"/>
    </source>
</evidence>
<feature type="compositionally biased region" description="Basic and acidic residues" evidence="5">
    <location>
        <begin position="139"/>
        <end position="151"/>
    </location>
</feature>
<comment type="subcellular location">
    <subcellularLocation>
        <location evidence="1">Endoplasmic reticulum</location>
    </subcellularLocation>
</comment>
<accession>D8UJK3</accession>
<dbReference type="FunCoup" id="D8UJK3">
    <property type="interactions" value="624"/>
</dbReference>